<evidence type="ECO:0000256" key="1">
    <source>
        <dbReference type="ARBA" id="ARBA00009156"/>
    </source>
</evidence>
<dbReference type="GO" id="GO:0004370">
    <property type="term" value="F:glycerol kinase activity"/>
    <property type="evidence" value="ECO:0007669"/>
    <property type="project" value="TreeGrafter"/>
</dbReference>
<dbReference type="PIRSF" id="PIRSF000538">
    <property type="entry name" value="GlpK"/>
    <property type="match status" value="1"/>
</dbReference>
<accession>A0A162LRW5</accession>
<evidence type="ECO:0000256" key="2">
    <source>
        <dbReference type="ARBA" id="ARBA00022679"/>
    </source>
</evidence>
<dbReference type="InterPro" id="IPR018484">
    <property type="entry name" value="FGGY_N"/>
</dbReference>
<evidence type="ECO:0000313" key="9">
    <source>
        <dbReference type="EMBL" id="KYO56563.1"/>
    </source>
</evidence>
<keyword evidence="4 9" id="KW-0418">Kinase</keyword>
<keyword evidence="3" id="KW-0547">Nucleotide-binding</keyword>
<dbReference type="Pfam" id="PF02782">
    <property type="entry name" value="FGGY_C"/>
    <property type="match status" value="1"/>
</dbReference>
<evidence type="ECO:0000259" key="7">
    <source>
        <dbReference type="Pfam" id="PF00370"/>
    </source>
</evidence>
<proteinExistence type="inferred from homology"/>
<dbReference type="GO" id="GO:0005524">
    <property type="term" value="F:ATP binding"/>
    <property type="evidence" value="ECO:0007669"/>
    <property type="project" value="UniProtKB-KW"/>
</dbReference>
<comment type="similarity">
    <text evidence="1">Belongs to the FGGY kinase family.</text>
</comment>
<evidence type="ECO:0000256" key="3">
    <source>
        <dbReference type="ARBA" id="ARBA00022741"/>
    </source>
</evidence>
<feature type="domain" description="Carbohydrate kinase FGGY N-terminal" evidence="7">
    <location>
        <begin position="4"/>
        <end position="219"/>
    </location>
</feature>
<gene>
    <name evidence="9" type="ORF">AUP44_21865</name>
</gene>
<reference evidence="9 10" key="1">
    <citation type="submission" date="2015-12" db="EMBL/GenBank/DDBJ databases">
        <title>Genome sequence of Tistrella mobilis MCCC 1A02139.</title>
        <authorList>
            <person name="Lu L."/>
            <person name="Lai Q."/>
            <person name="Shao Z."/>
            <person name="Qian P."/>
        </authorList>
    </citation>
    <scope>NUCLEOTIDE SEQUENCE [LARGE SCALE GENOMIC DNA]</scope>
    <source>
        <strain evidence="9 10">MCCC 1A02139</strain>
    </source>
</reference>
<evidence type="ECO:0000256" key="5">
    <source>
        <dbReference type="ARBA" id="ARBA00022840"/>
    </source>
</evidence>
<dbReference type="Gene3D" id="3.30.420.40">
    <property type="match status" value="2"/>
</dbReference>
<dbReference type="PANTHER" id="PTHR10196:SF69">
    <property type="entry name" value="GLYCEROL KINASE"/>
    <property type="match status" value="1"/>
</dbReference>
<dbReference type="GO" id="GO:0019563">
    <property type="term" value="P:glycerol catabolic process"/>
    <property type="evidence" value="ECO:0007669"/>
    <property type="project" value="TreeGrafter"/>
</dbReference>
<dbReference type="OrthoDB" id="9805576at2"/>
<dbReference type="Pfam" id="PF00370">
    <property type="entry name" value="FGGY_N"/>
    <property type="match status" value="1"/>
</dbReference>
<dbReference type="InterPro" id="IPR000577">
    <property type="entry name" value="Carb_kinase_FGGY"/>
</dbReference>
<dbReference type="EMBL" id="LPZR01000041">
    <property type="protein sequence ID" value="KYO56563.1"/>
    <property type="molecule type" value="Genomic_DNA"/>
</dbReference>
<evidence type="ECO:0000256" key="4">
    <source>
        <dbReference type="ARBA" id="ARBA00022777"/>
    </source>
</evidence>
<dbReference type="PROSITE" id="PS00933">
    <property type="entry name" value="FGGY_KINASES_1"/>
    <property type="match status" value="1"/>
</dbReference>
<comment type="caution">
    <text evidence="9">The sequence shown here is derived from an EMBL/GenBank/DDBJ whole genome shotgun (WGS) entry which is preliminary data.</text>
</comment>
<dbReference type="PANTHER" id="PTHR10196">
    <property type="entry name" value="SUGAR KINASE"/>
    <property type="match status" value="1"/>
</dbReference>
<name>A0A162LRW5_9PROT</name>
<dbReference type="InterPro" id="IPR043129">
    <property type="entry name" value="ATPase_NBD"/>
</dbReference>
<dbReference type="GO" id="GO:0005829">
    <property type="term" value="C:cytosol"/>
    <property type="evidence" value="ECO:0007669"/>
    <property type="project" value="TreeGrafter"/>
</dbReference>
<organism evidence="9 10">
    <name type="scientific">Tistrella mobilis</name>
    <dbReference type="NCBI Taxonomy" id="171437"/>
    <lineage>
        <taxon>Bacteria</taxon>
        <taxon>Pseudomonadati</taxon>
        <taxon>Pseudomonadota</taxon>
        <taxon>Alphaproteobacteria</taxon>
        <taxon>Geminicoccales</taxon>
        <taxon>Geminicoccaceae</taxon>
        <taxon>Tistrella</taxon>
    </lineage>
</organism>
<sequence>MMTILAIDQGTTTTRAVLVGPDGGTRIVASLPHRQIHPAPGHVEHDPEELIRNLRSCLDAARAAGAPLAVGIDNQGESCLAWDAATGEAISPVLVWQDDRTRDVVDRLRADGAEDMVLARAGLPLDPYFSASKLAWILREIPAARRMAGQGRLRLGTTDAFFRDRLTGRFETDVTTASRTALMNLDSCDWDPELCRLFGVPIEALPPIGPSTGDFGTLAGTGLRLTASLVDQQASLYGHGCRQAGDGKITFGTGGFALVVTDRRMAAGRDGPLPTIAWQKAGEAPVHALEGGVYCAASAVNWAQGLGLFAGHDDIGAFDGAPATLDGPVFVPALAGLACPHWDRRARGAWLGLGLDTGPRRMMQALLEGVALSMAGVVAVIARHQPLTDPIPIDGGMAANGYFCRMLADCLDRPVIVSDEPELTAVGTAALAAEVAGVTVATPRRGRRIDPRPLPPGLRARFDAARAAVQAFAAAG</sequence>
<dbReference type="InterPro" id="IPR018485">
    <property type="entry name" value="FGGY_C"/>
</dbReference>
<dbReference type="InterPro" id="IPR018483">
    <property type="entry name" value="Carb_kinase_FGGY_CS"/>
</dbReference>
<keyword evidence="5" id="KW-0067">ATP-binding</keyword>
<dbReference type="AlphaFoldDB" id="A0A162LRW5"/>
<evidence type="ECO:0000256" key="6">
    <source>
        <dbReference type="ARBA" id="ARBA00043149"/>
    </source>
</evidence>
<evidence type="ECO:0000313" key="10">
    <source>
        <dbReference type="Proteomes" id="UP000075787"/>
    </source>
</evidence>
<feature type="domain" description="Carbohydrate kinase FGGY C-terminal" evidence="8">
    <location>
        <begin position="248"/>
        <end position="433"/>
    </location>
</feature>
<dbReference type="SUPFAM" id="SSF53067">
    <property type="entry name" value="Actin-like ATPase domain"/>
    <property type="match status" value="2"/>
</dbReference>
<dbReference type="Proteomes" id="UP000075787">
    <property type="component" value="Unassembled WGS sequence"/>
</dbReference>
<protein>
    <recommendedName>
        <fullName evidence="6">ATP:glycerol 3-phosphotransferase</fullName>
    </recommendedName>
</protein>
<keyword evidence="2" id="KW-0808">Transferase</keyword>
<evidence type="ECO:0000259" key="8">
    <source>
        <dbReference type="Pfam" id="PF02782"/>
    </source>
</evidence>